<dbReference type="Proteomes" id="UP000748531">
    <property type="component" value="Unassembled WGS sequence"/>
</dbReference>
<keyword evidence="3" id="KW-1185">Reference proteome</keyword>
<feature type="region of interest" description="Disordered" evidence="1">
    <location>
        <begin position="48"/>
        <end position="73"/>
    </location>
</feature>
<dbReference type="AlphaFoldDB" id="A0A8J4SRF1"/>
<organism evidence="2 3">
    <name type="scientific">Paragonimus heterotremus</name>
    <dbReference type="NCBI Taxonomy" id="100268"/>
    <lineage>
        <taxon>Eukaryota</taxon>
        <taxon>Metazoa</taxon>
        <taxon>Spiralia</taxon>
        <taxon>Lophotrochozoa</taxon>
        <taxon>Platyhelminthes</taxon>
        <taxon>Trematoda</taxon>
        <taxon>Digenea</taxon>
        <taxon>Plagiorchiida</taxon>
        <taxon>Troglotremata</taxon>
        <taxon>Troglotrematidae</taxon>
        <taxon>Paragonimus</taxon>
    </lineage>
</organism>
<dbReference type="EMBL" id="LUCH01000652">
    <property type="protein sequence ID" value="KAF5404628.1"/>
    <property type="molecule type" value="Genomic_DNA"/>
</dbReference>
<evidence type="ECO:0000313" key="3">
    <source>
        <dbReference type="Proteomes" id="UP000748531"/>
    </source>
</evidence>
<reference evidence="2" key="1">
    <citation type="submission" date="2019-05" db="EMBL/GenBank/DDBJ databases">
        <title>Annotation for the trematode Paragonimus heterotremus.</title>
        <authorList>
            <person name="Choi Y.-J."/>
        </authorList>
    </citation>
    <scope>NUCLEOTIDE SEQUENCE</scope>
    <source>
        <strain evidence="2">LC</strain>
    </source>
</reference>
<accession>A0A8J4SRF1</accession>
<dbReference type="OrthoDB" id="6320435at2759"/>
<proteinExistence type="predicted"/>
<sequence length="116" mass="12839">MGTTPSNLERYHDPVVMIQIPDAGRSTIHHRFNQTEQSLARLADKQATINRNRSMNHRPAARSVSSPDHGSINDATVHRRHLSQIHFQITPDNSMTTGQPDGSHPAGSVSETVEEP</sequence>
<feature type="region of interest" description="Disordered" evidence="1">
    <location>
        <begin position="85"/>
        <end position="116"/>
    </location>
</feature>
<evidence type="ECO:0000313" key="2">
    <source>
        <dbReference type="EMBL" id="KAF5404628.1"/>
    </source>
</evidence>
<evidence type="ECO:0000256" key="1">
    <source>
        <dbReference type="SAM" id="MobiDB-lite"/>
    </source>
</evidence>
<protein>
    <submittedName>
        <fullName evidence="2">Uncharacterized protein</fullName>
    </submittedName>
</protein>
<name>A0A8J4SRF1_9TREM</name>
<comment type="caution">
    <text evidence="2">The sequence shown here is derived from an EMBL/GenBank/DDBJ whole genome shotgun (WGS) entry which is preliminary data.</text>
</comment>
<feature type="compositionally biased region" description="Polar residues" evidence="1">
    <location>
        <begin position="85"/>
        <end position="100"/>
    </location>
</feature>
<gene>
    <name evidence="2" type="ORF">PHET_01884</name>
</gene>